<dbReference type="Pfam" id="PF00534">
    <property type="entry name" value="Glycos_transf_1"/>
    <property type="match status" value="1"/>
</dbReference>
<organism evidence="5 6">
    <name type="scientific">Sphaerisporangium rufum</name>
    <dbReference type="NCBI Taxonomy" id="1381558"/>
    <lineage>
        <taxon>Bacteria</taxon>
        <taxon>Bacillati</taxon>
        <taxon>Actinomycetota</taxon>
        <taxon>Actinomycetes</taxon>
        <taxon>Streptosporangiales</taxon>
        <taxon>Streptosporangiaceae</taxon>
        <taxon>Sphaerisporangium</taxon>
    </lineage>
</organism>
<evidence type="ECO:0000259" key="3">
    <source>
        <dbReference type="Pfam" id="PF00534"/>
    </source>
</evidence>
<gene>
    <name evidence="5" type="ORF">Sru01_05810</name>
</gene>
<protein>
    <recommendedName>
        <fullName evidence="7">Glycosyltransferase family 4 protein</fullName>
    </recommendedName>
</protein>
<dbReference type="InterPro" id="IPR001296">
    <property type="entry name" value="Glyco_trans_1"/>
</dbReference>
<reference evidence="5" key="1">
    <citation type="submission" date="2021-01" db="EMBL/GenBank/DDBJ databases">
        <title>Whole genome shotgun sequence of Sphaerisporangium rufum NBRC 109079.</title>
        <authorList>
            <person name="Komaki H."/>
            <person name="Tamura T."/>
        </authorList>
    </citation>
    <scope>NUCLEOTIDE SEQUENCE</scope>
    <source>
        <strain evidence="5">NBRC 109079</strain>
    </source>
</reference>
<dbReference type="PANTHER" id="PTHR12526">
    <property type="entry name" value="GLYCOSYLTRANSFERASE"/>
    <property type="match status" value="1"/>
</dbReference>
<sequence>MVVFACEDADALGGVQLVTHTVAQGLALRGHQVHVVGLRRARAPVRHIERPLYERHLAAGGPGGGRQAARRRFARLLGDVGPGFAVLTSPAVVSWVADLLPPRLRSIGQYHGSFEHARATRHFAQVRRAYPALDQAVFLSGDDAWRFAEEAPLPNATHLPNPLRAWPDATSYLDVPRVLGVGRLVPVRRFDRLITAFARAARNRAAWELHLVGQGPELPRLRAHAAALGVAGRVVFRGAVPAAEVGREYLNAAVLGMTGEHEGFPLAVAEAASYGMPAVAFAVSGGVRSLVADGSTGVLVPPGDVEAFTAALSALMADPARRRRLGAAARRHVAAFRVEKVVDAWEELFARLAR</sequence>
<feature type="domain" description="Glycosyl transferase family 1" evidence="3">
    <location>
        <begin position="174"/>
        <end position="331"/>
    </location>
</feature>
<comment type="caution">
    <text evidence="5">The sequence shown here is derived from an EMBL/GenBank/DDBJ whole genome shotgun (WGS) entry which is preliminary data.</text>
</comment>
<evidence type="ECO:0000256" key="1">
    <source>
        <dbReference type="ARBA" id="ARBA00022676"/>
    </source>
</evidence>
<evidence type="ECO:0000313" key="6">
    <source>
        <dbReference type="Proteomes" id="UP000655287"/>
    </source>
</evidence>
<evidence type="ECO:0008006" key="7">
    <source>
        <dbReference type="Google" id="ProtNLM"/>
    </source>
</evidence>
<dbReference type="Gene3D" id="3.40.50.2000">
    <property type="entry name" value="Glycogen Phosphorylase B"/>
    <property type="match status" value="2"/>
</dbReference>
<dbReference type="EMBL" id="BOOU01000007">
    <property type="protein sequence ID" value="GII75599.1"/>
    <property type="molecule type" value="Genomic_DNA"/>
</dbReference>
<dbReference type="Proteomes" id="UP000655287">
    <property type="component" value="Unassembled WGS sequence"/>
</dbReference>
<dbReference type="PANTHER" id="PTHR12526:SF627">
    <property type="entry name" value="D-RHAMNOSYLTRANSFERASE WBPZ"/>
    <property type="match status" value="1"/>
</dbReference>
<proteinExistence type="predicted"/>
<evidence type="ECO:0000256" key="2">
    <source>
        <dbReference type="ARBA" id="ARBA00022679"/>
    </source>
</evidence>
<feature type="domain" description="Glycosyltransferase subfamily 4-like N-terminal" evidence="4">
    <location>
        <begin position="13"/>
        <end position="161"/>
    </location>
</feature>
<dbReference type="SUPFAM" id="SSF53756">
    <property type="entry name" value="UDP-Glycosyltransferase/glycogen phosphorylase"/>
    <property type="match status" value="1"/>
</dbReference>
<evidence type="ECO:0000259" key="4">
    <source>
        <dbReference type="Pfam" id="PF13439"/>
    </source>
</evidence>
<dbReference type="AlphaFoldDB" id="A0A919UX95"/>
<keyword evidence="2" id="KW-0808">Transferase</keyword>
<name>A0A919UX95_9ACTN</name>
<keyword evidence="1" id="KW-0328">Glycosyltransferase</keyword>
<keyword evidence="6" id="KW-1185">Reference proteome</keyword>
<evidence type="ECO:0000313" key="5">
    <source>
        <dbReference type="EMBL" id="GII75599.1"/>
    </source>
</evidence>
<dbReference type="GO" id="GO:0016757">
    <property type="term" value="F:glycosyltransferase activity"/>
    <property type="evidence" value="ECO:0007669"/>
    <property type="project" value="UniProtKB-KW"/>
</dbReference>
<accession>A0A919UX95</accession>
<dbReference type="InterPro" id="IPR028098">
    <property type="entry name" value="Glyco_trans_4-like_N"/>
</dbReference>
<dbReference type="Pfam" id="PF13439">
    <property type="entry name" value="Glyco_transf_4"/>
    <property type="match status" value="1"/>
</dbReference>